<reference evidence="2 3" key="1">
    <citation type="journal article" date="2016" name="Environ. Microbiol.">
        <title>Genomic resolution of a cold subsurface aquifer community provides metabolic insights for novel microbes adapted to high CO concentrations.</title>
        <authorList>
            <person name="Probst A.J."/>
            <person name="Castelle C.J."/>
            <person name="Singh A."/>
            <person name="Brown C.T."/>
            <person name="Anantharaman K."/>
            <person name="Sharon I."/>
            <person name="Hug L.A."/>
            <person name="Burstein D."/>
            <person name="Emerson J.B."/>
            <person name="Thomas B.C."/>
            <person name="Banfield J.F."/>
        </authorList>
    </citation>
    <scope>NUCLEOTIDE SEQUENCE [LARGE SCALE GENOMIC DNA]</scope>
    <source>
        <strain evidence="2">CG1_02_38_13</strain>
    </source>
</reference>
<comment type="caution">
    <text evidence="2">The sequence shown here is derived from an EMBL/GenBank/DDBJ whole genome shotgun (WGS) entry which is preliminary data.</text>
</comment>
<proteinExistence type="predicted"/>
<feature type="domain" description="HEPN" evidence="1">
    <location>
        <begin position="14"/>
        <end position="123"/>
    </location>
</feature>
<dbReference type="EMBL" id="MNVB01000035">
    <property type="protein sequence ID" value="OIO17256.1"/>
    <property type="molecule type" value="Genomic_DNA"/>
</dbReference>
<dbReference type="Gene3D" id="1.20.120.330">
    <property type="entry name" value="Nucleotidyltransferases domain 2"/>
    <property type="match status" value="1"/>
</dbReference>
<gene>
    <name evidence="2" type="ORF">AUJ29_01610</name>
</gene>
<name>A0A1J4TZY9_9BACT</name>
<accession>A0A1J4TZY9</accession>
<dbReference type="SUPFAM" id="SSF81593">
    <property type="entry name" value="Nucleotidyltransferase substrate binding subunit/domain"/>
    <property type="match status" value="1"/>
</dbReference>
<dbReference type="AlphaFoldDB" id="A0A1J4TZY9"/>
<sequence>MSKKQVRELAKYWKKSAERSWQAALSLFKSKHYDACLFFCHLAIEKMIKATVIEKTGKVAPFIHDLEKLAHLANISLVGETAKILREITNFNVAGRYEDAKYSFYKKCTKSYTGKNLQVCKDIFLWLKKEYPKK</sequence>
<evidence type="ECO:0000259" key="1">
    <source>
        <dbReference type="PROSITE" id="PS50910"/>
    </source>
</evidence>
<evidence type="ECO:0000313" key="3">
    <source>
        <dbReference type="Proteomes" id="UP000182465"/>
    </source>
</evidence>
<organism evidence="2 3">
    <name type="scientific">Candidatus Kuenenbacteria bacterium CG1_02_38_13</name>
    <dbReference type="NCBI Taxonomy" id="1805235"/>
    <lineage>
        <taxon>Bacteria</taxon>
        <taxon>Candidatus Kueneniibacteriota</taxon>
    </lineage>
</organism>
<evidence type="ECO:0000313" key="2">
    <source>
        <dbReference type="EMBL" id="OIO17256.1"/>
    </source>
</evidence>
<dbReference type="SMART" id="SM00748">
    <property type="entry name" value="HEPN"/>
    <property type="match status" value="1"/>
</dbReference>
<protein>
    <recommendedName>
        <fullName evidence="1">HEPN domain-containing protein</fullName>
    </recommendedName>
</protein>
<dbReference type="Pfam" id="PF05168">
    <property type="entry name" value="HEPN"/>
    <property type="match status" value="1"/>
</dbReference>
<dbReference type="InterPro" id="IPR007842">
    <property type="entry name" value="HEPN_dom"/>
</dbReference>
<dbReference type="Proteomes" id="UP000182465">
    <property type="component" value="Unassembled WGS sequence"/>
</dbReference>
<dbReference type="PROSITE" id="PS50910">
    <property type="entry name" value="HEPN"/>
    <property type="match status" value="1"/>
</dbReference>